<feature type="region of interest" description="Disordered" evidence="1">
    <location>
        <begin position="60"/>
        <end position="93"/>
    </location>
</feature>
<proteinExistence type="predicted"/>
<organism evidence="2 3">
    <name type="scientific">Gracilibacillus salinarum</name>
    <dbReference type="NCBI Taxonomy" id="2932255"/>
    <lineage>
        <taxon>Bacteria</taxon>
        <taxon>Bacillati</taxon>
        <taxon>Bacillota</taxon>
        <taxon>Bacilli</taxon>
        <taxon>Bacillales</taxon>
        <taxon>Bacillaceae</taxon>
        <taxon>Gracilibacillus</taxon>
    </lineage>
</organism>
<name>A0ABY4GPY5_9BACI</name>
<keyword evidence="3" id="KW-1185">Reference proteome</keyword>
<accession>A0ABY4GPY5</accession>
<gene>
    <name evidence="2" type="ORF">MUN87_05255</name>
</gene>
<evidence type="ECO:0000313" key="2">
    <source>
        <dbReference type="EMBL" id="UOQ86299.1"/>
    </source>
</evidence>
<evidence type="ECO:0000256" key="1">
    <source>
        <dbReference type="SAM" id="MobiDB-lite"/>
    </source>
</evidence>
<sequence length="111" mass="12404">MKWLLSALAVVTLSVWSMVLFIYFDHKETNYVAASDHVAFEHQDQTKYTNFVFQLSKSQHPELNKETSVKSVEANQSASNDISSPLSGLSLPQTADNKVSVDELLTALEIE</sequence>
<dbReference type="Proteomes" id="UP000831537">
    <property type="component" value="Chromosome"/>
</dbReference>
<reference evidence="2 3" key="1">
    <citation type="submission" date="2022-04" db="EMBL/GenBank/DDBJ databases">
        <title>Gracilibacillus sp. isolated from saltern.</title>
        <authorList>
            <person name="Won M."/>
            <person name="Lee C.-M."/>
            <person name="Woen H.-Y."/>
            <person name="Kwon S.-W."/>
        </authorList>
    </citation>
    <scope>NUCLEOTIDE SEQUENCE [LARGE SCALE GENOMIC DNA]</scope>
    <source>
        <strain evidence="2 3">SSPM10-3</strain>
    </source>
</reference>
<evidence type="ECO:0000313" key="3">
    <source>
        <dbReference type="Proteomes" id="UP000831537"/>
    </source>
</evidence>
<feature type="compositionally biased region" description="Polar residues" evidence="1">
    <location>
        <begin position="69"/>
        <end position="93"/>
    </location>
</feature>
<protein>
    <submittedName>
        <fullName evidence="2">Uncharacterized protein</fullName>
    </submittedName>
</protein>
<dbReference type="EMBL" id="CP095071">
    <property type="protein sequence ID" value="UOQ86299.1"/>
    <property type="molecule type" value="Genomic_DNA"/>
</dbReference>
<dbReference type="RefSeq" id="WP_244746617.1">
    <property type="nucleotide sequence ID" value="NZ_CP095071.1"/>
</dbReference>